<evidence type="ECO:0000313" key="3">
    <source>
        <dbReference type="Proteomes" id="UP000195105"/>
    </source>
</evidence>
<organism evidence="2 3">
    <name type="scientific">Streptomyces swartbergensis</name>
    <dbReference type="NCBI Taxonomy" id="487165"/>
    <lineage>
        <taxon>Bacteria</taxon>
        <taxon>Bacillati</taxon>
        <taxon>Actinomycetota</taxon>
        <taxon>Actinomycetes</taxon>
        <taxon>Kitasatosporales</taxon>
        <taxon>Streptomycetaceae</taxon>
        <taxon>Streptomyces</taxon>
    </lineage>
</organism>
<dbReference type="Proteomes" id="UP000195105">
    <property type="component" value="Unassembled WGS sequence"/>
</dbReference>
<keyword evidence="2" id="KW-0418">Kinase</keyword>
<proteinExistence type="predicted"/>
<accession>A0A243R9V7</accession>
<keyword evidence="2" id="KW-0808">Transferase</keyword>
<name>A0A243R9V7_9ACTN</name>
<dbReference type="EMBL" id="NGFN01000458">
    <property type="protein sequence ID" value="OUC91405.1"/>
    <property type="molecule type" value="Genomic_DNA"/>
</dbReference>
<evidence type="ECO:0000256" key="1">
    <source>
        <dbReference type="SAM" id="MobiDB-lite"/>
    </source>
</evidence>
<comment type="caution">
    <text evidence="2">The sequence shown here is derived from an EMBL/GenBank/DDBJ whole genome shotgun (WGS) entry which is preliminary data.</text>
</comment>
<dbReference type="GO" id="GO:0004674">
    <property type="term" value="F:protein serine/threonine kinase activity"/>
    <property type="evidence" value="ECO:0007669"/>
    <property type="project" value="UniProtKB-KW"/>
</dbReference>
<feature type="non-terminal residue" evidence="2">
    <location>
        <position position="1"/>
    </location>
</feature>
<dbReference type="AlphaFoldDB" id="A0A243R9V7"/>
<keyword evidence="2" id="KW-0723">Serine/threonine-protein kinase</keyword>
<keyword evidence="3" id="KW-1185">Reference proteome</keyword>
<gene>
    <name evidence="2" type="ORF">CA983_39675</name>
</gene>
<evidence type="ECO:0000313" key="2">
    <source>
        <dbReference type="EMBL" id="OUC91405.1"/>
    </source>
</evidence>
<reference evidence="2 3" key="1">
    <citation type="submission" date="2017-05" db="EMBL/GenBank/DDBJ databases">
        <title>Biotechnological potential of actinobacteria isolated from South African environments.</title>
        <authorList>
            <person name="Le Roes-Hill M."/>
            <person name="Prins A."/>
            <person name="Durrell K.A."/>
        </authorList>
    </citation>
    <scope>NUCLEOTIDE SEQUENCE [LARGE SCALE GENOMIC DNA]</scope>
    <source>
        <strain evidence="2 3">HMC13</strain>
    </source>
</reference>
<feature type="region of interest" description="Disordered" evidence="1">
    <location>
        <begin position="130"/>
        <end position="156"/>
    </location>
</feature>
<protein>
    <submittedName>
        <fullName evidence="2">Serine/threonine protein kinase</fullName>
    </submittedName>
</protein>
<sequence length="156" mass="17505">TAPAPSTDDAWTPHREQDMAAVLRLPSHYRELDKAGSATDQPRTALYGSERGGSVQVRLLLWDRAPGSPMDQVRNAPVVRGETQYTRTRVQGYEAALADTTYNLDENPRRVMRVMIRTDDDRMYELRVDMPKGTPEEQEGTSVFKGARDRLGIAEG</sequence>
<feature type="compositionally biased region" description="Basic and acidic residues" evidence="1">
    <location>
        <begin position="146"/>
        <end position="156"/>
    </location>
</feature>